<name>A0ACC3DCJ4_9PEZI</name>
<gene>
    <name evidence="1" type="ORF">LTS18_003157</name>
</gene>
<dbReference type="Proteomes" id="UP001186974">
    <property type="component" value="Unassembled WGS sequence"/>
</dbReference>
<comment type="caution">
    <text evidence="1">The sequence shown here is derived from an EMBL/GenBank/DDBJ whole genome shotgun (WGS) entry which is preliminary data.</text>
</comment>
<accession>A0ACC3DCJ4</accession>
<protein>
    <submittedName>
        <fullName evidence="1">Uncharacterized protein</fullName>
    </submittedName>
</protein>
<reference evidence="1" key="1">
    <citation type="submission" date="2024-09" db="EMBL/GenBank/DDBJ databases">
        <title>Black Yeasts Isolated from many extreme environments.</title>
        <authorList>
            <person name="Coleine C."/>
            <person name="Stajich J.E."/>
            <person name="Selbmann L."/>
        </authorList>
    </citation>
    <scope>NUCLEOTIDE SEQUENCE</scope>
    <source>
        <strain evidence="1">CCFEE 5737</strain>
    </source>
</reference>
<evidence type="ECO:0000313" key="2">
    <source>
        <dbReference type="Proteomes" id="UP001186974"/>
    </source>
</evidence>
<proteinExistence type="predicted"/>
<keyword evidence="2" id="KW-1185">Reference proteome</keyword>
<organism evidence="1 2">
    <name type="scientific">Coniosporium uncinatum</name>
    <dbReference type="NCBI Taxonomy" id="93489"/>
    <lineage>
        <taxon>Eukaryota</taxon>
        <taxon>Fungi</taxon>
        <taxon>Dikarya</taxon>
        <taxon>Ascomycota</taxon>
        <taxon>Pezizomycotina</taxon>
        <taxon>Dothideomycetes</taxon>
        <taxon>Dothideomycetes incertae sedis</taxon>
        <taxon>Coniosporium</taxon>
    </lineage>
</organism>
<sequence>MRAALRLLAQVKPQSAQRFLEAGSPTGLTGLFTHPSPRSTLIYLYSSTLDKLKGVPESSVYRHSTEALTKHRLSIISAVKPDGFDAWQERIRKEVETHGDELKRYGMAVEHEHGGQKFFSFPMPQERDDRDEEWDGEDPTKPETLQAQMGNQEVGKEAAADTTWLKNYRFEAEPQLTIEQ</sequence>
<evidence type="ECO:0000313" key="1">
    <source>
        <dbReference type="EMBL" id="KAK3065283.1"/>
    </source>
</evidence>
<dbReference type="EMBL" id="JAWDJW010006341">
    <property type="protein sequence ID" value="KAK3065283.1"/>
    <property type="molecule type" value="Genomic_DNA"/>
</dbReference>